<dbReference type="GO" id="GO:0005829">
    <property type="term" value="C:cytosol"/>
    <property type="evidence" value="ECO:0007669"/>
    <property type="project" value="TreeGrafter"/>
</dbReference>
<proteinExistence type="predicted"/>
<dbReference type="InterPro" id="IPR050625">
    <property type="entry name" value="ParA/MinD_ATPase"/>
</dbReference>
<dbReference type="GO" id="GO:0016887">
    <property type="term" value="F:ATP hydrolysis activity"/>
    <property type="evidence" value="ECO:0007669"/>
    <property type="project" value="TreeGrafter"/>
</dbReference>
<dbReference type="Pfam" id="PF10609">
    <property type="entry name" value="ParA"/>
    <property type="match status" value="1"/>
</dbReference>
<keyword evidence="1" id="KW-0547">Nucleotide-binding</keyword>
<dbReference type="InterPro" id="IPR033756">
    <property type="entry name" value="YlxH/NBP35"/>
</dbReference>
<dbReference type="EMBL" id="CP018866">
    <property type="protein sequence ID" value="AST92041.1"/>
    <property type="molecule type" value="Genomic_DNA"/>
</dbReference>
<dbReference type="GO" id="GO:0009898">
    <property type="term" value="C:cytoplasmic side of plasma membrane"/>
    <property type="evidence" value="ECO:0007669"/>
    <property type="project" value="TreeGrafter"/>
</dbReference>
<dbReference type="RefSeq" id="WP_066413336.1">
    <property type="nucleotide sequence ID" value="NZ_CP018866.1"/>
</dbReference>
<dbReference type="GO" id="GO:0051782">
    <property type="term" value="P:negative regulation of cell division"/>
    <property type="evidence" value="ECO:0007669"/>
    <property type="project" value="TreeGrafter"/>
</dbReference>
<dbReference type="CDD" id="cd02038">
    <property type="entry name" value="FlhG-like"/>
    <property type="match status" value="1"/>
</dbReference>
<gene>
    <name evidence="3" type="ORF">BC6307_12510</name>
</gene>
<dbReference type="SUPFAM" id="SSF52540">
    <property type="entry name" value="P-loop containing nucleoside triphosphate hydrolases"/>
    <property type="match status" value="1"/>
</dbReference>
<dbReference type="KEGG" id="bcoh:BC6307_12510"/>
<dbReference type="GO" id="GO:0005524">
    <property type="term" value="F:ATP binding"/>
    <property type="evidence" value="ECO:0007669"/>
    <property type="project" value="UniProtKB-KW"/>
</dbReference>
<sequence length="289" mass="32184">MNDQAASLREKIVTKNNKLHFKKYRTLAIISGKGGVGKSNFSLNFSLSLQKAGFSVLLIDFDIGMANIDVLMGKSSFGSIIDLLNNGKSLRDVIQKGPEGLSYIPGGSGLAEIFKMDKETVQHLLKELQNEAIHYDYLLFDMGAGMTEENLKLLLAMDEIVVVTTCEPTSITDAYAALKIITISNNEIPLSIVVNKVFERKLADKTFYRIQSVSRKFLQKEIGFFGSVPDDRYVTKSVMEQTPFLLAYPKCNASKAITNIATSFAHEGRITSKTDTPMISKLFHLFFER</sequence>
<dbReference type="AlphaFoldDB" id="A0A223KRB7"/>
<dbReference type="STRING" id="1314751.GCA_001591425_01164"/>
<dbReference type="InterPro" id="IPR025501">
    <property type="entry name" value="MinD_FleN"/>
</dbReference>
<dbReference type="Proteomes" id="UP000215224">
    <property type="component" value="Chromosome"/>
</dbReference>
<dbReference type="InterPro" id="IPR033875">
    <property type="entry name" value="FlhG"/>
</dbReference>
<organism evidence="3 4">
    <name type="scientific">Sutcliffiella cohnii</name>
    <dbReference type="NCBI Taxonomy" id="33932"/>
    <lineage>
        <taxon>Bacteria</taxon>
        <taxon>Bacillati</taxon>
        <taxon>Bacillota</taxon>
        <taxon>Bacilli</taxon>
        <taxon>Bacillales</taxon>
        <taxon>Bacillaceae</taxon>
        <taxon>Sutcliffiella</taxon>
    </lineage>
</organism>
<protein>
    <recommendedName>
        <fullName evidence="5">MinD/ParA family protein</fullName>
    </recommendedName>
</protein>
<dbReference type="PANTHER" id="PTHR43384">
    <property type="entry name" value="SEPTUM SITE-DETERMINING PROTEIN MIND HOMOLOG, CHLOROPLASTIC-RELATED"/>
    <property type="match status" value="1"/>
</dbReference>
<dbReference type="InterPro" id="IPR027417">
    <property type="entry name" value="P-loop_NTPase"/>
</dbReference>
<keyword evidence="4" id="KW-1185">Reference proteome</keyword>
<dbReference type="Gene3D" id="3.40.50.300">
    <property type="entry name" value="P-loop containing nucleotide triphosphate hydrolases"/>
    <property type="match status" value="1"/>
</dbReference>
<keyword evidence="2" id="KW-0067">ATP-binding</keyword>
<dbReference type="PIRSF" id="PIRSF003092">
    <property type="entry name" value="MinD"/>
    <property type="match status" value="1"/>
</dbReference>
<reference evidence="3 4" key="1">
    <citation type="submission" date="2016-12" db="EMBL/GenBank/DDBJ databases">
        <title>The whole genome sequencing and assembly of Bacillus cohnii DSM 6307T strain.</title>
        <authorList>
            <person name="Lee Y.-J."/>
            <person name="Yi H."/>
            <person name="Bahn Y.-S."/>
            <person name="Kim J.F."/>
            <person name="Lee D.-W."/>
        </authorList>
    </citation>
    <scope>NUCLEOTIDE SEQUENCE [LARGE SCALE GENOMIC DNA]</scope>
    <source>
        <strain evidence="3 4">DSM 6307</strain>
    </source>
</reference>
<evidence type="ECO:0000313" key="4">
    <source>
        <dbReference type="Proteomes" id="UP000215224"/>
    </source>
</evidence>
<evidence type="ECO:0000256" key="2">
    <source>
        <dbReference type="ARBA" id="ARBA00022840"/>
    </source>
</evidence>
<name>A0A223KRB7_9BACI</name>
<evidence type="ECO:0000313" key="3">
    <source>
        <dbReference type="EMBL" id="AST92041.1"/>
    </source>
</evidence>
<dbReference type="PANTHER" id="PTHR43384:SF4">
    <property type="entry name" value="CELLULOSE BIOSYNTHESIS PROTEIN BCSQ-RELATED"/>
    <property type="match status" value="1"/>
</dbReference>
<evidence type="ECO:0008006" key="5">
    <source>
        <dbReference type="Google" id="ProtNLM"/>
    </source>
</evidence>
<evidence type="ECO:0000256" key="1">
    <source>
        <dbReference type="ARBA" id="ARBA00022741"/>
    </source>
</evidence>
<accession>A0A223KRB7</accession>